<dbReference type="Proteomes" id="UP001454036">
    <property type="component" value="Unassembled WGS sequence"/>
</dbReference>
<evidence type="ECO:0000313" key="2">
    <source>
        <dbReference type="Proteomes" id="UP001454036"/>
    </source>
</evidence>
<name>A0AAV3NWD0_LITER</name>
<organism evidence="1 2">
    <name type="scientific">Lithospermum erythrorhizon</name>
    <name type="common">Purple gromwell</name>
    <name type="synonym">Lithospermum officinale var. erythrorhizon</name>
    <dbReference type="NCBI Taxonomy" id="34254"/>
    <lineage>
        <taxon>Eukaryota</taxon>
        <taxon>Viridiplantae</taxon>
        <taxon>Streptophyta</taxon>
        <taxon>Embryophyta</taxon>
        <taxon>Tracheophyta</taxon>
        <taxon>Spermatophyta</taxon>
        <taxon>Magnoliopsida</taxon>
        <taxon>eudicotyledons</taxon>
        <taxon>Gunneridae</taxon>
        <taxon>Pentapetalae</taxon>
        <taxon>asterids</taxon>
        <taxon>lamiids</taxon>
        <taxon>Boraginales</taxon>
        <taxon>Boraginaceae</taxon>
        <taxon>Boraginoideae</taxon>
        <taxon>Lithospermeae</taxon>
        <taxon>Lithospermum</taxon>
    </lineage>
</organism>
<comment type="caution">
    <text evidence="1">The sequence shown here is derived from an EMBL/GenBank/DDBJ whole genome shotgun (WGS) entry which is preliminary data.</text>
</comment>
<keyword evidence="2" id="KW-1185">Reference proteome</keyword>
<protein>
    <submittedName>
        <fullName evidence="1">Uncharacterized protein</fullName>
    </submittedName>
</protein>
<accession>A0AAV3NWD0</accession>
<reference evidence="1 2" key="1">
    <citation type="submission" date="2024-01" db="EMBL/GenBank/DDBJ databases">
        <title>The complete chloroplast genome sequence of Lithospermum erythrorhizon: insights into the phylogenetic relationship among Boraginaceae species and the maternal lineages of purple gromwells.</title>
        <authorList>
            <person name="Okada T."/>
            <person name="Watanabe K."/>
        </authorList>
    </citation>
    <scope>NUCLEOTIDE SEQUENCE [LARGE SCALE GENOMIC DNA]</scope>
</reference>
<gene>
    <name evidence="1" type="ORF">LIER_35783</name>
</gene>
<dbReference type="AlphaFoldDB" id="A0AAV3NWD0"/>
<proteinExistence type="predicted"/>
<evidence type="ECO:0000313" key="1">
    <source>
        <dbReference type="EMBL" id="GAA0143655.1"/>
    </source>
</evidence>
<dbReference type="EMBL" id="BAABME010015921">
    <property type="protein sequence ID" value="GAA0143655.1"/>
    <property type="molecule type" value="Genomic_DNA"/>
</dbReference>
<sequence length="121" mass="13607">MKGCIREALKQAQEEGGLLDIKINRESFKARELGKQVVPIRNVLMELTNSVTGATSLQSEMQTEATRMEGDFGGKENKKVADIGGNEGRDMKLKLGSWKDDYRFRFAAGELHEIQVQVRSY</sequence>